<comment type="cofactor">
    <cofactor evidence="1">
        <name>biotin</name>
        <dbReference type="ChEBI" id="CHEBI:57586"/>
    </cofactor>
</comment>
<keyword evidence="6" id="KW-0436">Ligase</keyword>
<evidence type="ECO:0000259" key="13">
    <source>
        <dbReference type="PROSITE" id="PS50968"/>
    </source>
</evidence>
<evidence type="ECO:0000256" key="8">
    <source>
        <dbReference type="ARBA" id="ARBA00022840"/>
    </source>
</evidence>
<dbReference type="PANTHER" id="PTHR18866">
    <property type="entry name" value="CARBOXYLASE:PYRUVATE/ACETYL-COA/PROPIONYL-COA CARBOXYLASE"/>
    <property type="match status" value="1"/>
</dbReference>
<dbReference type="InterPro" id="IPR050856">
    <property type="entry name" value="Biotin_carboxylase_complex"/>
</dbReference>
<sequence length="704" mass="78011">MFTKLLIANRGEIARRVIRTAKKMGIETVAIYSDIDCNSLFVHEADEAYRVGPATVSESYLAIDKIIAIAKASGAEAIHPGYGFLSENAQFAARCEQENIVFIGPKSTSIAAMGSKSEAKSRLQVANVPLIPGYHGANQDTGYLQEQARAIGYPVLLKASLGGGGKGMRVVECDETFQAALSAAKREAHKAFGDDHILIEKYIASPRHVEVQVFFDHHKSGVFLQDRDCSIQRRHQKVIEEAPAPNITPETRRNMGEAALRCAEAIDYIGAGTIEFLLDSAENFYFMEMNTRLQVEHPVTEMITGVDLVEWQIRVASGEPLPLSQEDIKTHGHAIECRLYAEDTAKGFIPDAGYLEHLKFPHTSNEEPDLRVDTGVRQGDEISVYYDPMLAKLICRGANRNQAITRMGKMIHGTQVSGLETNLSFLGNILKSGDFHQTKLSTHFINDNLDALISPSTVSRDILLQAAIALINHTMEQQTAPPVSSSDCYSPWQLNDAWTATNGHQQHLKLYYGNSSFHFQCIFQATSEEFNADYAQSNRSKGRSFTLLPGPDPEPDGLALEIETKIDIRTQRHNDTLMAQLPNRTIMINSIVNEGHLKIFHEGECWTFERSQTHALHEDQQNQNNLVAPMHGKISMVLARQGLAVKKGTPLVIMEAMKMEHTMTAPFDGHVVQVCCHPNDLVEEGQELIELQPAEAPISDSGED</sequence>
<dbReference type="SUPFAM" id="SSF51246">
    <property type="entry name" value="Rudiment single hybrid motif"/>
    <property type="match status" value="1"/>
</dbReference>
<feature type="domain" description="Lipoyl-binding" evidence="13">
    <location>
        <begin position="617"/>
        <end position="692"/>
    </location>
</feature>
<feature type="domain" description="ATP-grasp" evidence="14">
    <location>
        <begin position="120"/>
        <end position="317"/>
    </location>
</feature>
<protein>
    <recommendedName>
        <fullName evidence="5">Biotin carboxylase</fullName>
    </recommendedName>
    <alternativeName>
        <fullName evidence="10">Acetyl-coenzyme A carboxylase biotin carboxylase subunit A</fullName>
    </alternativeName>
</protein>
<dbReference type="CDD" id="cd06850">
    <property type="entry name" value="biotinyl_domain"/>
    <property type="match status" value="1"/>
</dbReference>
<name>A0A1Y0I8Q7_9GAMM</name>
<evidence type="ECO:0000256" key="6">
    <source>
        <dbReference type="ARBA" id="ARBA00022598"/>
    </source>
</evidence>
<dbReference type="Pfam" id="PF02785">
    <property type="entry name" value="Biotin_carb_C"/>
    <property type="match status" value="1"/>
</dbReference>
<dbReference type="SUPFAM" id="SSF51230">
    <property type="entry name" value="Single hybrid motif"/>
    <property type="match status" value="1"/>
</dbReference>
<dbReference type="PROSITE" id="PS50975">
    <property type="entry name" value="ATP_GRASP"/>
    <property type="match status" value="1"/>
</dbReference>
<dbReference type="FunFam" id="3.30.470.20:FF:000028">
    <property type="entry name" value="Methylcrotonoyl-CoA carboxylase subunit alpha, mitochondrial"/>
    <property type="match status" value="1"/>
</dbReference>
<dbReference type="Proteomes" id="UP000196027">
    <property type="component" value="Chromosome"/>
</dbReference>
<dbReference type="Gene3D" id="2.40.50.100">
    <property type="match status" value="1"/>
</dbReference>
<keyword evidence="9" id="KW-0092">Biotin</keyword>
<dbReference type="Gene3D" id="3.30.700.40">
    <property type="match status" value="1"/>
</dbReference>
<dbReference type="RefSeq" id="WP_087461846.1">
    <property type="nucleotide sequence ID" value="NZ_CP021425.1"/>
</dbReference>
<evidence type="ECO:0000256" key="10">
    <source>
        <dbReference type="ARBA" id="ARBA00033786"/>
    </source>
</evidence>
<evidence type="ECO:0000256" key="11">
    <source>
        <dbReference type="ARBA" id="ARBA00048600"/>
    </source>
</evidence>
<dbReference type="AlphaFoldDB" id="A0A1Y0I8Q7"/>
<comment type="subunit">
    <text evidence="4">Acetyl-CoA carboxylase is a heterohexamer of biotin carboxyl carrier protein, biotin carboxylase and the two subunits of carboxyl transferase in a 2:2 complex.</text>
</comment>
<evidence type="ECO:0000313" key="16">
    <source>
        <dbReference type="EMBL" id="ARU56892.1"/>
    </source>
</evidence>
<evidence type="ECO:0000256" key="1">
    <source>
        <dbReference type="ARBA" id="ARBA00001953"/>
    </source>
</evidence>
<dbReference type="Pfam" id="PF00364">
    <property type="entry name" value="Biotin_lipoyl"/>
    <property type="match status" value="1"/>
</dbReference>
<keyword evidence="8 12" id="KW-0067">ATP-binding</keyword>
<dbReference type="Pfam" id="PF02786">
    <property type="entry name" value="CPSase_L_D2"/>
    <property type="match status" value="1"/>
</dbReference>
<keyword evidence="17" id="KW-1185">Reference proteome</keyword>
<evidence type="ECO:0000256" key="4">
    <source>
        <dbReference type="ARBA" id="ARBA00011750"/>
    </source>
</evidence>
<dbReference type="InterPro" id="IPR005481">
    <property type="entry name" value="BC-like_N"/>
</dbReference>
<evidence type="ECO:0000256" key="12">
    <source>
        <dbReference type="PROSITE-ProRule" id="PRU00409"/>
    </source>
</evidence>
<evidence type="ECO:0000256" key="5">
    <source>
        <dbReference type="ARBA" id="ARBA00017242"/>
    </source>
</evidence>
<reference evidence="16 17" key="1">
    <citation type="submission" date="2017-05" db="EMBL/GenBank/DDBJ databases">
        <title>Genomic insights into alkan degradation activity of Oleiphilus messinensis.</title>
        <authorList>
            <person name="Kozyavkin S.A."/>
            <person name="Slesarev A.I."/>
            <person name="Golyshin P.N."/>
            <person name="Korzhenkov A."/>
            <person name="Golyshina O.N."/>
            <person name="Toshchakov S.V."/>
        </authorList>
    </citation>
    <scope>NUCLEOTIDE SEQUENCE [LARGE SCALE GENOMIC DNA]</scope>
    <source>
        <strain evidence="16 17">ME102</strain>
    </source>
</reference>
<proteinExistence type="predicted"/>
<evidence type="ECO:0000256" key="7">
    <source>
        <dbReference type="ARBA" id="ARBA00022741"/>
    </source>
</evidence>
<gene>
    <name evidence="16" type="ORF">OLMES_2844</name>
</gene>
<dbReference type="PROSITE" id="PS50968">
    <property type="entry name" value="BIOTINYL_LIPOYL"/>
    <property type="match status" value="1"/>
</dbReference>
<dbReference type="SMART" id="SM00878">
    <property type="entry name" value="Biotin_carb_C"/>
    <property type="match status" value="1"/>
</dbReference>
<evidence type="ECO:0000313" key="17">
    <source>
        <dbReference type="Proteomes" id="UP000196027"/>
    </source>
</evidence>
<dbReference type="InterPro" id="IPR016185">
    <property type="entry name" value="PreATP-grasp_dom_sf"/>
</dbReference>
<comment type="catalytic activity">
    <reaction evidence="11">
        <text>N(6)-biotinyl-L-lysyl-[protein] + hydrogencarbonate + ATP = N(6)-carboxybiotinyl-L-lysyl-[protein] + ADP + phosphate + H(+)</text>
        <dbReference type="Rhea" id="RHEA:13501"/>
        <dbReference type="Rhea" id="RHEA-COMP:10505"/>
        <dbReference type="Rhea" id="RHEA-COMP:10506"/>
        <dbReference type="ChEBI" id="CHEBI:15378"/>
        <dbReference type="ChEBI" id="CHEBI:17544"/>
        <dbReference type="ChEBI" id="CHEBI:30616"/>
        <dbReference type="ChEBI" id="CHEBI:43474"/>
        <dbReference type="ChEBI" id="CHEBI:83144"/>
        <dbReference type="ChEBI" id="CHEBI:83145"/>
        <dbReference type="ChEBI" id="CHEBI:456216"/>
        <dbReference type="EC" id="6.3.4.14"/>
    </reaction>
</comment>
<dbReference type="OrthoDB" id="9763189at2"/>
<dbReference type="InterPro" id="IPR011761">
    <property type="entry name" value="ATP-grasp"/>
</dbReference>
<dbReference type="EMBL" id="CP021425">
    <property type="protein sequence ID" value="ARU56892.1"/>
    <property type="molecule type" value="Genomic_DNA"/>
</dbReference>
<evidence type="ECO:0000256" key="9">
    <source>
        <dbReference type="ARBA" id="ARBA00023267"/>
    </source>
</evidence>
<evidence type="ECO:0000256" key="3">
    <source>
        <dbReference type="ARBA" id="ARBA00004956"/>
    </source>
</evidence>
<evidence type="ECO:0000259" key="14">
    <source>
        <dbReference type="PROSITE" id="PS50975"/>
    </source>
</evidence>
<dbReference type="InterPro" id="IPR001882">
    <property type="entry name" value="Biotin_BS"/>
</dbReference>
<dbReference type="SUPFAM" id="SSF52440">
    <property type="entry name" value="PreATP-grasp domain"/>
    <property type="match status" value="1"/>
</dbReference>
<dbReference type="GO" id="GO:0004075">
    <property type="term" value="F:biotin carboxylase activity"/>
    <property type="evidence" value="ECO:0007669"/>
    <property type="project" value="UniProtKB-EC"/>
</dbReference>
<dbReference type="InterPro" id="IPR011054">
    <property type="entry name" value="Rudment_hybrid_motif"/>
</dbReference>
<evidence type="ECO:0000256" key="2">
    <source>
        <dbReference type="ARBA" id="ARBA00003761"/>
    </source>
</evidence>
<dbReference type="FunFam" id="3.40.50.20:FF:000010">
    <property type="entry name" value="Propionyl-CoA carboxylase subunit alpha"/>
    <property type="match status" value="1"/>
</dbReference>
<dbReference type="InterPro" id="IPR011764">
    <property type="entry name" value="Biotin_carboxylation_dom"/>
</dbReference>
<dbReference type="SUPFAM" id="SSF56059">
    <property type="entry name" value="Glutathione synthetase ATP-binding domain-like"/>
    <property type="match status" value="1"/>
</dbReference>
<organism evidence="16 17">
    <name type="scientific">Oleiphilus messinensis</name>
    <dbReference type="NCBI Taxonomy" id="141451"/>
    <lineage>
        <taxon>Bacteria</taxon>
        <taxon>Pseudomonadati</taxon>
        <taxon>Pseudomonadota</taxon>
        <taxon>Gammaproteobacteria</taxon>
        <taxon>Oceanospirillales</taxon>
        <taxon>Oleiphilaceae</taxon>
        <taxon>Oleiphilus</taxon>
    </lineage>
</organism>
<comment type="pathway">
    <text evidence="3">Lipid metabolism; malonyl-CoA biosynthesis; malonyl-CoA from acetyl-CoA: step 1/1.</text>
</comment>
<dbReference type="Pfam" id="PF00289">
    <property type="entry name" value="Biotin_carb_N"/>
    <property type="match status" value="1"/>
</dbReference>
<dbReference type="InterPro" id="IPR011053">
    <property type="entry name" value="Single_hybrid_motif"/>
</dbReference>
<keyword evidence="7 12" id="KW-0547">Nucleotide-binding</keyword>
<dbReference type="InterPro" id="IPR005479">
    <property type="entry name" value="CPAse_ATP-bd"/>
</dbReference>
<dbReference type="InterPro" id="IPR005482">
    <property type="entry name" value="Biotin_COase_C"/>
</dbReference>
<evidence type="ECO:0000259" key="15">
    <source>
        <dbReference type="PROSITE" id="PS50979"/>
    </source>
</evidence>
<dbReference type="PROSITE" id="PS00866">
    <property type="entry name" value="CPSASE_1"/>
    <property type="match status" value="1"/>
</dbReference>
<dbReference type="PANTHER" id="PTHR18866:SF33">
    <property type="entry name" value="METHYLCROTONOYL-COA CARBOXYLASE SUBUNIT ALPHA, MITOCHONDRIAL-RELATED"/>
    <property type="match status" value="1"/>
</dbReference>
<comment type="function">
    <text evidence="2">This protein is a component of the acetyl coenzyme A carboxylase complex; first, biotin carboxylase catalyzes the carboxylation of the carrier protein and then the transcarboxylase transfers the carboxyl group to form malonyl-CoA.</text>
</comment>
<dbReference type="InterPro" id="IPR000089">
    <property type="entry name" value="Biotin_lipoyl"/>
</dbReference>
<dbReference type="PROSITE" id="PS00188">
    <property type="entry name" value="BIOTIN"/>
    <property type="match status" value="1"/>
</dbReference>
<dbReference type="PROSITE" id="PS50979">
    <property type="entry name" value="BC"/>
    <property type="match status" value="1"/>
</dbReference>
<accession>A0A1Y0I8Q7</accession>
<feature type="domain" description="Biotin carboxylation" evidence="15">
    <location>
        <begin position="1"/>
        <end position="450"/>
    </location>
</feature>
<dbReference type="KEGG" id="ome:OLMES_2844"/>
<dbReference type="PROSITE" id="PS00867">
    <property type="entry name" value="CPSASE_2"/>
    <property type="match status" value="1"/>
</dbReference>
<dbReference type="GO" id="GO:0005524">
    <property type="term" value="F:ATP binding"/>
    <property type="evidence" value="ECO:0007669"/>
    <property type="project" value="UniProtKB-UniRule"/>
</dbReference>
<dbReference type="FunFam" id="3.30.1490.20:FF:000003">
    <property type="entry name" value="acetyl-CoA carboxylase isoform X1"/>
    <property type="match status" value="1"/>
</dbReference>
<dbReference type="Gene3D" id="3.30.470.20">
    <property type="entry name" value="ATP-grasp fold, B domain"/>
    <property type="match status" value="1"/>
</dbReference>
<dbReference type="GO" id="GO:0046872">
    <property type="term" value="F:metal ion binding"/>
    <property type="evidence" value="ECO:0007669"/>
    <property type="project" value="InterPro"/>
</dbReference>